<evidence type="ECO:0000259" key="3">
    <source>
        <dbReference type="Pfam" id="PF02517"/>
    </source>
</evidence>
<evidence type="ECO:0000313" key="4">
    <source>
        <dbReference type="EMBL" id="MCJ8502729.1"/>
    </source>
</evidence>
<feature type="transmembrane region" description="Helical" evidence="2">
    <location>
        <begin position="578"/>
        <end position="598"/>
    </location>
</feature>
<accession>A0AA41R4E4</accession>
<proteinExistence type="predicted"/>
<keyword evidence="4" id="KW-0645">Protease</keyword>
<evidence type="ECO:0000256" key="2">
    <source>
        <dbReference type="SAM" id="Phobius"/>
    </source>
</evidence>
<dbReference type="EMBL" id="JALJRB010000032">
    <property type="protein sequence ID" value="MCJ8502729.1"/>
    <property type="molecule type" value="Genomic_DNA"/>
</dbReference>
<feature type="transmembrane region" description="Helical" evidence="2">
    <location>
        <begin position="605"/>
        <end position="622"/>
    </location>
</feature>
<feature type="transmembrane region" description="Helical" evidence="2">
    <location>
        <begin position="399"/>
        <end position="420"/>
    </location>
</feature>
<comment type="caution">
    <text evidence="4">The sequence shown here is derived from an EMBL/GenBank/DDBJ whole genome shotgun (WGS) entry which is preliminary data.</text>
</comment>
<feature type="transmembrane region" description="Helical" evidence="2">
    <location>
        <begin position="505"/>
        <end position="523"/>
    </location>
</feature>
<dbReference type="Pfam" id="PF02517">
    <property type="entry name" value="Rce1-like"/>
    <property type="match status" value="1"/>
</dbReference>
<keyword evidence="4" id="KW-0482">Metalloprotease</keyword>
<keyword evidence="4" id="KW-0378">Hydrolase</keyword>
<feature type="domain" description="CAAX prenyl protease 2/Lysostaphin resistance protein A-like" evidence="3">
    <location>
        <begin position="505"/>
        <end position="615"/>
    </location>
</feature>
<feature type="transmembrane region" description="Helical" evidence="2">
    <location>
        <begin position="432"/>
        <end position="454"/>
    </location>
</feature>
<keyword evidence="2" id="KW-0812">Transmembrane</keyword>
<feature type="transmembrane region" description="Helical" evidence="2">
    <location>
        <begin position="475"/>
        <end position="493"/>
    </location>
</feature>
<name>A0AA41R4E4_9BACT</name>
<gene>
    <name evidence="4" type="ORF">MRX98_19290</name>
</gene>
<feature type="region of interest" description="Disordered" evidence="1">
    <location>
        <begin position="1"/>
        <end position="37"/>
    </location>
</feature>
<dbReference type="RefSeq" id="WP_246913981.1">
    <property type="nucleotide sequence ID" value="NZ_JALJRB010000032.1"/>
</dbReference>
<dbReference type="InterPro" id="IPR003675">
    <property type="entry name" value="Rce1/LyrA-like_dom"/>
</dbReference>
<feature type="transmembrane region" description="Helical" evidence="2">
    <location>
        <begin position="544"/>
        <end position="566"/>
    </location>
</feature>
<protein>
    <submittedName>
        <fullName evidence="4">CPBP family intramembrane metalloprotease</fullName>
    </submittedName>
</protein>
<evidence type="ECO:0000256" key="1">
    <source>
        <dbReference type="SAM" id="MobiDB-lite"/>
    </source>
</evidence>
<keyword evidence="2" id="KW-1133">Transmembrane helix</keyword>
<dbReference type="Proteomes" id="UP001165427">
    <property type="component" value="Unassembled WGS sequence"/>
</dbReference>
<dbReference type="GO" id="GO:0004175">
    <property type="term" value="F:endopeptidase activity"/>
    <property type="evidence" value="ECO:0007669"/>
    <property type="project" value="UniProtKB-ARBA"/>
</dbReference>
<keyword evidence="2" id="KW-0472">Membrane</keyword>
<sequence>MKQRNAGQPRQEQAGKMASPDADSGTSRRPVIDNGNGAAGLAVAAGSGNGRKLPERYAIKTSGKEKALTCLEAPNLNVHIEAGLSFTAAVARKSPSGTIFLDGVAQCEPFMDHERQVYNLDHHEGCVRAFTLSTCEQALVMYMKGLDLRNREWHIFANEPDLDTLLAIWILLNHTRIGRQDANQRRLLFALVRYEGVIDALGLELKELSALPETLMRKMQRVVDHLRANELEIKKEGGWNATNYMDYTAAALNKIDQIFYKPSDFIDYQGMEELARIDLSDQRIAVAVEADMGIYEIEPHLNKLYGDRLGVVFLKKGPNTYTVRQTDLFMPITLDPIYERLNFMDTAVKGRTRTNKWGGANDIGGSPRETGTYLTPAQIVHACGAAVAKPGLLERLYRFGTIAALTVLIVLCAHAIRWIWDPAAWIAPSPVAHLWASAEFGFVLALLMGAGLSLMVVARRRSWQYGWSAPIGKQWMLLLPVAALGGWLGGVWAPAAPAAADGNRVALFLPGLIAMPIAVELLFRGLVHGLLAQHALVQRSDSRWFLSWPILGSTVLYAGFAALNIFGHPGAAAAPGAWLSVAAALGGAFLFGFAAGWIRERSHSLFPAMLSHSLAAAAAFLLPRLW</sequence>
<dbReference type="AlphaFoldDB" id="A0AA41R4E4"/>
<reference evidence="4" key="1">
    <citation type="submission" date="2022-04" db="EMBL/GenBank/DDBJ databases">
        <title>Desulfatitalea alkaliphila sp. nov., a novel anaerobic sulfate-reducing bacterium isolated from terrestrial mud volcano, Taman Peninsula, Russia.</title>
        <authorList>
            <person name="Khomyakova M.A."/>
            <person name="Merkel A.Y."/>
            <person name="Slobodkin A.I."/>
        </authorList>
    </citation>
    <scope>NUCLEOTIDE SEQUENCE</scope>
    <source>
        <strain evidence="4">M08but</strain>
    </source>
</reference>
<organism evidence="4 5">
    <name type="scientific">Desulfatitalea alkaliphila</name>
    <dbReference type="NCBI Taxonomy" id="2929485"/>
    <lineage>
        <taxon>Bacteria</taxon>
        <taxon>Pseudomonadati</taxon>
        <taxon>Thermodesulfobacteriota</taxon>
        <taxon>Desulfobacteria</taxon>
        <taxon>Desulfobacterales</taxon>
        <taxon>Desulfosarcinaceae</taxon>
        <taxon>Desulfatitalea</taxon>
    </lineage>
</organism>
<dbReference type="GO" id="GO:0080120">
    <property type="term" value="P:CAAX-box protein maturation"/>
    <property type="evidence" value="ECO:0007669"/>
    <property type="project" value="UniProtKB-ARBA"/>
</dbReference>
<evidence type="ECO:0000313" key="5">
    <source>
        <dbReference type="Proteomes" id="UP001165427"/>
    </source>
</evidence>
<keyword evidence="5" id="KW-1185">Reference proteome</keyword>
<dbReference type="GO" id="GO:0008237">
    <property type="term" value="F:metallopeptidase activity"/>
    <property type="evidence" value="ECO:0007669"/>
    <property type="project" value="UniProtKB-KW"/>
</dbReference>
<feature type="compositionally biased region" description="Polar residues" evidence="1">
    <location>
        <begin position="1"/>
        <end position="11"/>
    </location>
</feature>